<accession>A0ABZ0PMN2</accession>
<name>A0ABZ0PMN2_9PROT</name>
<dbReference type="EMBL" id="CP137852">
    <property type="protein sequence ID" value="WPB87000.1"/>
    <property type="molecule type" value="Genomic_DNA"/>
</dbReference>
<keyword evidence="3" id="KW-1185">Reference proteome</keyword>
<dbReference type="Proteomes" id="UP001305521">
    <property type="component" value="Chromosome"/>
</dbReference>
<gene>
    <name evidence="2" type="ORF">R9Z33_09015</name>
</gene>
<dbReference type="RefSeq" id="WP_318650957.1">
    <property type="nucleotide sequence ID" value="NZ_CP137852.1"/>
</dbReference>
<keyword evidence="1" id="KW-0472">Membrane</keyword>
<keyword evidence="1" id="KW-1133">Transmembrane helix</keyword>
<evidence type="ECO:0000313" key="2">
    <source>
        <dbReference type="EMBL" id="WPB87000.1"/>
    </source>
</evidence>
<reference evidence="2 3" key="1">
    <citation type="submission" date="2023-11" db="EMBL/GenBank/DDBJ databases">
        <title>Arctic aerobic anoxygenic photoheterotroph Sediminicoccus rosea KRV36 adapts its photosynthesis to long days of polar summer.</title>
        <authorList>
            <person name="Tomasch J."/>
            <person name="Kopejtka K."/>
            <person name="Bily T."/>
            <person name="Gardiner A.T."/>
            <person name="Gardian Z."/>
            <person name="Shivaramu S."/>
            <person name="Koblizek M."/>
            <person name="Engelhardt F."/>
            <person name="Kaftan D."/>
        </authorList>
    </citation>
    <scope>NUCLEOTIDE SEQUENCE [LARGE SCALE GENOMIC DNA]</scope>
    <source>
        <strain evidence="2 3">R-30</strain>
    </source>
</reference>
<proteinExistence type="predicted"/>
<keyword evidence="1" id="KW-0812">Transmembrane</keyword>
<evidence type="ECO:0000313" key="3">
    <source>
        <dbReference type="Proteomes" id="UP001305521"/>
    </source>
</evidence>
<organism evidence="2 3">
    <name type="scientific">Sediminicoccus rosea</name>
    <dbReference type="NCBI Taxonomy" id="1225128"/>
    <lineage>
        <taxon>Bacteria</taxon>
        <taxon>Pseudomonadati</taxon>
        <taxon>Pseudomonadota</taxon>
        <taxon>Alphaproteobacteria</taxon>
        <taxon>Acetobacterales</taxon>
        <taxon>Roseomonadaceae</taxon>
        <taxon>Sediminicoccus</taxon>
    </lineage>
</organism>
<evidence type="ECO:0000256" key="1">
    <source>
        <dbReference type="SAM" id="Phobius"/>
    </source>
</evidence>
<protein>
    <submittedName>
        <fullName evidence="2">Uncharacterized protein</fullName>
    </submittedName>
</protein>
<feature type="transmembrane region" description="Helical" evidence="1">
    <location>
        <begin position="12"/>
        <end position="32"/>
    </location>
</feature>
<sequence length="152" mass="17479">MPDEAKPRHSRVRTWFCGVLAGVAAAHIFHVVSEAFDEAFGPPEAQLIVTSEAPLLDVRVRYGGREIAPRPGWLEGSHIRYALFPAMRTRNYETVLEVTWRTMSEERSLSRTMRQTSDRLCLYVLRLDILGQPVELGRPDAHSPFWWNCRFP</sequence>